<feature type="transmembrane region" description="Helical" evidence="2">
    <location>
        <begin position="254"/>
        <end position="273"/>
    </location>
</feature>
<feature type="transmembrane region" description="Helical" evidence="2">
    <location>
        <begin position="344"/>
        <end position="362"/>
    </location>
</feature>
<evidence type="ECO:0000256" key="3">
    <source>
        <dbReference type="SAM" id="SignalP"/>
    </source>
</evidence>
<keyword evidence="2" id="KW-1133">Transmembrane helix</keyword>
<evidence type="ECO:0000256" key="1">
    <source>
        <dbReference type="SAM" id="MobiDB-lite"/>
    </source>
</evidence>
<gene>
    <name evidence="4" type="ordered locus">sce6482</name>
</gene>
<feature type="chain" id="PRO_5002738908" evidence="3">
    <location>
        <begin position="44"/>
        <end position="503"/>
    </location>
</feature>
<feature type="transmembrane region" description="Helical" evidence="2">
    <location>
        <begin position="404"/>
        <end position="424"/>
    </location>
</feature>
<keyword evidence="2" id="KW-0812">Transmembrane</keyword>
<dbReference type="HOGENOM" id="CLU_541735_0_0_7"/>
<dbReference type="STRING" id="448385.sce6482"/>
<keyword evidence="3" id="KW-0732">Signal</keyword>
<protein>
    <submittedName>
        <fullName evidence="4">Uncharacterized protein</fullName>
    </submittedName>
</protein>
<dbReference type="Proteomes" id="UP000002139">
    <property type="component" value="Chromosome"/>
</dbReference>
<evidence type="ECO:0000256" key="2">
    <source>
        <dbReference type="SAM" id="Phobius"/>
    </source>
</evidence>
<evidence type="ECO:0000313" key="4">
    <source>
        <dbReference type="EMBL" id="CAN96651.1"/>
    </source>
</evidence>
<feature type="transmembrane region" description="Helical" evidence="2">
    <location>
        <begin position="374"/>
        <end position="392"/>
    </location>
</feature>
<proteinExistence type="predicted"/>
<keyword evidence="2" id="KW-0472">Membrane</keyword>
<evidence type="ECO:0000313" key="5">
    <source>
        <dbReference type="Proteomes" id="UP000002139"/>
    </source>
</evidence>
<accession>A9GNR9</accession>
<organism evidence="4 5">
    <name type="scientific">Sorangium cellulosum (strain So ce56)</name>
    <name type="common">Polyangium cellulosum (strain So ce56)</name>
    <dbReference type="NCBI Taxonomy" id="448385"/>
    <lineage>
        <taxon>Bacteria</taxon>
        <taxon>Pseudomonadati</taxon>
        <taxon>Myxococcota</taxon>
        <taxon>Polyangia</taxon>
        <taxon>Polyangiales</taxon>
        <taxon>Polyangiaceae</taxon>
        <taxon>Sorangium</taxon>
    </lineage>
</organism>
<feature type="region of interest" description="Disordered" evidence="1">
    <location>
        <begin position="1"/>
        <end position="22"/>
    </location>
</feature>
<sequence>MATAASAAVGRSSNPMIDPRHLRGGAGALALAAALAAALPASAQPEGAALPARSGGDERPSPSPRPDRPSRSAVVLATAVAPEAEERAAPLASALDALLSDTAQDLGLSVDLAGRVGSRSRPDEAELIERARSGDKLFIAPSLELHGDEAELRLAVASGGSRSLRVRVERVARDDLAVRAAVMLRDLLAELDAGAAAAPASAREEPCPERCRGRLATPARSMGKATLAANATLYGGLVGFSIQRSSGSDDPRLLYPLLAVGAGIGLGGAIIIAEEWDVGVADAWYLGSGTWWPTLAGHLIYQGRFAQHAADPAQERWASGLIGGTAGITLAALGLSLGRMSEGGALMAQSGGGLGLMLGGLVEWAGRGDVQRTPIAGMGYGAALGWLAAAAAATQLDVTPSEILAIDVGAMLGGLGAAALASPLVFESPTEAQQRAWVGATAAGFLLGAGVAWRVTRPAGAGARSAGPSWNRFGLPTLGVIGESVVGSRRAPALGLGWQGAIP</sequence>
<dbReference type="AlphaFoldDB" id="A9GNR9"/>
<feature type="signal peptide" evidence="3">
    <location>
        <begin position="1"/>
        <end position="43"/>
    </location>
</feature>
<dbReference type="EMBL" id="AM746676">
    <property type="protein sequence ID" value="CAN96651.1"/>
    <property type="molecule type" value="Genomic_DNA"/>
</dbReference>
<feature type="transmembrane region" description="Helical" evidence="2">
    <location>
        <begin position="317"/>
        <end position="337"/>
    </location>
</feature>
<name>A9GNR9_SORC5</name>
<keyword evidence="5" id="KW-1185">Reference proteome</keyword>
<feature type="region of interest" description="Disordered" evidence="1">
    <location>
        <begin position="42"/>
        <end position="73"/>
    </location>
</feature>
<dbReference type="KEGG" id="scl:sce6482"/>
<feature type="compositionally biased region" description="Basic and acidic residues" evidence="1">
    <location>
        <begin position="55"/>
        <end position="70"/>
    </location>
</feature>
<feature type="transmembrane region" description="Helical" evidence="2">
    <location>
        <begin position="222"/>
        <end position="242"/>
    </location>
</feature>
<reference evidence="4 5" key="1">
    <citation type="journal article" date="2007" name="Nat. Biotechnol.">
        <title>Complete genome sequence of the myxobacterium Sorangium cellulosum.</title>
        <authorList>
            <person name="Schneiker S."/>
            <person name="Perlova O."/>
            <person name="Kaiser O."/>
            <person name="Gerth K."/>
            <person name="Alici A."/>
            <person name="Altmeyer M.O."/>
            <person name="Bartels D."/>
            <person name="Bekel T."/>
            <person name="Beyer S."/>
            <person name="Bode E."/>
            <person name="Bode H.B."/>
            <person name="Bolten C.J."/>
            <person name="Choudhuri J.V."/>
            <person name="Doss S."/>
            <person name="Elnakady Y.A."/>
            <person name="Frank B."/>
            <person name="Gaigalat L."/>
            <person name="Goesmann A."/>
            <person name="Groeger C."/>
            <person name="Gross F."/>
            <person name="Jelsbak L."/>
            <person name="Jelsbak L."/>
            <person name="Kalinowski J."/>
            <person name="Kegler C."/>
            <person name="Knauber T."/>
            <person name="Konietzny S."/>
            <person name="Kopp M."/>
            <person name="Krause L."/>
            <person name="Krug D."/>
            <person name="Linke B."/>
            <person name="Mahmud T."/>
            <person name="Martinez-Arias R."/>
            <person name="McHardy A.C."/>
            <person name="Merai M."/>
            <person name="Meyer F."/>
            <person name="Mormann S."/>
            <person name="Munoz-Dorado J."/>
            <person name="Perez J."/>
            <person name="Pradella S."/>
            <person name="Rachid S."/>
            <person name="Raddatz G."/>
            <person name="Rosenau F."/>
            <person name="Rueckert C."/>
            <person name="Sasse F."/>
            <person name="Scharfe M."/>
            <person name="Schuster S.C."/>
            <person name="Suen G."/>
            <person name="Treuner-Lange A."/>
            <person name="Velicer G.J."/>
            <person name="Vorholter F.-J."/>
            <person name="Weissman K.J."/>
            <person name="Welch R.D."/>
            <person name="Wenzel S.C."/>
            <person name="Whitworth D.E."/>
            <person name="Wilhelm S."/>
            <person name="Wittmann C."/>
            <person name="Bloecker H."/>
            <person name="Puehler A."/>
            <person name="Mueller R."/>
        </authorList>
    </citation>
    <scope>NUCLEOTIDE SEQUENCE [LARGE SCALE GENOMIC DNA]</scope>
    <source>
        <strain evidence="5">So ce56</strain>
    </source>
</reference>